<reference evidence="8 10" key="2">
    <citation type="submission" date="2017-04" db="EMBL/GenBank/DDBJ databases">
        <title>Complete genome sequence of Lactobacillus salivarius ZLS006, a probiotic strain isolated from healthy piglet.</title>
        <authorList>
            <person name="Zhang D."/>
        </authorList>
    </citation>
    <scope>NUCLEOTIDE SEQUENCE [LARGE SCALE GENOMIC DNA]</scope>
    <source>
        <strain evidence="8 10">ZLS006</strain>
    </source>
</reference>
<dbReference type="EC" id="2.3.3.10" evidence="7"/>
<protein>
    <submittedName>
        <fullName evidence="7">Hydroxymethylglutaryl-CoA synthase</fullName>
        <ecNumber evidence="7">2.3.3.10</ecNumber>
    </submittedName>
</protein>
<feature type="binding site" evidence="4">
    <location>
        <position position="275"/>
    </location>
    <ligand>
        <name>(3S)-3-hydroxy-3-methylglutaryl-CoA</name>
        <dbReference type="ChEBI" id="CHEBI:43074"/>
    </ligand>
</feature>
<evidence type="ECO:0000259" key="6">
    <source>
        <dbReference type="Pfam" id="PF08540"/>
    </source>
</evidence>
<evidence type="ECO:0000313" key="8">
    <source>
        <dbReference type="EMBL" id="ARU19660.1"/>
    </source>
</evidence>
<dbReference type="CDD" id="cd00827">
    <property type="entry name" value="init_cond_enzymes"/>
    <property type="match status" value="1"/>
</dbReference>
<evidence type="ECO:0000259" key="5">
    <source>
        <dbReference type="Pfam" id="PF01154"/>
    </source>
</evidence>
<dbReference type="EMBL" id="CP007646">
    <property type="protein sequence ID" value="AIR10267.1"/>
    <property type="molecule type" value="Genomic_DNA"/>
</dbReference>
<dbReference type="PANTHER" id="PTHR43323">
    <property type="entry name" value="3-HYDROXY-3-METHYLGLUTARYL COENZYME A SYNTHASE"/>
    <property type="match status" value="1"/>
</dbReference>
<dbReference type="InterPro" id="IPR013528">
    <property type="entry name" value="HMG_CoA_synth_N"/>
</dbReference>
<sequence>MDIGIDKINFFTSNLYVDMTELAIARNEDPNKYLIGIGQSKMAVIPPTQDIVTMGANAAESMLTNEDKESIDLVIVGTESGIDNSKSAAAYIADLLGLRDDIRTFEIKQACYGATAALQMAKAQVALNPDSKALIIGADIAKYGLNTPGEVTQGGGAVAMLVSANPKLLSFEGGSTYLSRNIMDFWRPLGHSEALVDGKYSSNVYLDFFNNVYSNYKDKTGFTIDNFEALLFHLPYTKMGLKALREAQKDVDAKVSAKLAHRFEDSRLYNRQVGNLYTGSLYLSLLSLLENNDDLKSGDRLGLFSYGSGAQGEFFAMLLRNDYRKHLMNTTNEFLQKRTRISVEEYEKIYLKSLHYGNNSELDLDMDDAQFVLTGIKENQRQYKNRI</sequence>
<feature type="active site" description="Acyl-thioester intermediate" evidence="3">
    <location>
        <position position="111"/>
    </location>
</feature>
<evidence type="ECO:0000313" key="9">
    <source>
        <dbReference type="Proteomes" id="UP000029488"/>
    </source>
</evidence>
<dbReference type="Pfam" id="PF01154">
    <property type="entry name" value="HMG_CoA_synt_N"/>
    <property type="match status" value="1"/>
</dbReference>
<dbReference type="KEGG" id="lsj:LSJ_0572"/>
<feature type="active site" description="Proton donor/acceptor" evidence="3">
    <location>
        <position position="233"/>
    </location>
</feature>
<evidence type="ECO:0000313" key="7">
    <source>
        <dbReference type="EMBL" id="AIR10267.1"/>
    </source>
</evidence>
<feature type="domain" description="Hydroxymethylglutaryl-coenzyme A synthase N-terminal" evidence="5">
    <location>
        <begin position="2"/>
        <end position="164"/>
    </location>
</feature>
<dbReference type="AlphaFoldDB" id="A0A089RUH5"/>
<dbReference type="RefSeq" id="WP_044004714.1">
    <property type="nucleotide sequence ID" value="NZ_CP007646.1"/>
</dbReference>
<comment type="similarity">
    <text evidence="1">Belongs to the thiolase-like superfamily. HMG-CoA synthase family.</text>
</comment>
<dbReference type="NCBIfam" id="TIGR01835">
    <property type="entry name" value="HMG-CoA-S_prok"/>
    <property type="match status" value="1"/>
</dbReference>
<evidence type="ECO:0000256" key="3">
    <source>
        <dbReference type="PIRSR" id="PIRSR611554-1"/>
    </source>
</evidence>
<proteinExistence type="inferred from homology"/>
<dbReference type="SUPFAM" id="SSF53901">
    <property type="entry name" value="Thiolase-like"/>
    <property type="match status" value="2"/>
</dbReference>
<feature type="binding site" evidence="4">
    <location>
        <position position="29"/>
    </location>
    <ligand>
        <name>(3S)-3-hydroxy-3-methylglutaryl-CoA</name>
        <dbReference type="ChEBI" id="CHEBI:43074"/>
    </ligand>
</feature>
<dbReference type="GO" id="GO:0004421">
    <property type="term" value="F:hydroxymethylglutaryl-CoA synthase activity"/>
    <property type="evidence" value="ECO:0007669"/>
    <property type="project" value="UniProtKB-EC"/>
</dbReference>
<dbReference type="GO" id="GO:0006084">
    <property type="term" value="P:acetyl-CoA metabolic process"/>
    <property type="evidence" value="ECO:0007669"/>
    <property type="project" value="InterPro"/>
</dbReference>
<keyword evidence="2 7" id="KW-0808">Transferase</keyword>
<dbReference type="InterPro" id="IPR016039">
    <property type="entry name" value="Thiolase-like"/>
</dbReference>
<dbReference type="EMBL" id="CP020858">
    <property type="protein sequence ID" value="ARU19660.1"/>
    <property type="molecule type" value="Genomic_DNA"/>
</dbReference>
<evidence type="ECO:0000313" key="10">
    <source>
        <dbReference type="Proteomes" id="UP000195378"/>
    </source>
</evidence>
<feature type="binding site" evidence="4">
    <location>
        <position position="242"/>
    </location>
    <ligand>
        <name>(3S)-3-hydroxy-3-methylglutaryl-CoA</name>
        <dbReference type="ChEBI" id="CHEBI:43074"/>
    </ligand>
</feature>
<gene>
    <name evidence="8" type="ORF">B7R82_06505</name>
    <name evidence="7" type="ORF">LSJ_0572</name>
</gene>
<dbReference type="Proteomes" id="UP000029488">
    <property type="component" value="Chromosome"/>
</dbReference>
<feature type="binding site" evidence="4">
    <location>
        <position position="143"/>
    </location>
    <ligand>
        <name>(3S)-3-hydroxy-3-methylglutaryl-CoA</name>
        <dbReference type="ChEBI" id="CHEBI:43074"/>
    </ligand>
</feature>
<feature type="active site" description="Proton donor/acceptor" evidence="3">
    <location>
        <position position="79"/>
    </location>
</feature>
<evidence type="ECO:0000256" key="4">
    <source>
        <dbReference type="PIRSR" id="PIRSR611554-2"/>
    </source>
</evidence>
<dbReference type="InterPro" id="IPR011554">
    <property type="entry name" value="HMG_CoA_synthase_prok"/>
</dbReference>
<feature type="domain" description="Hydroxymethylglutaryl-coenzyme A synthase C-terminal" evidence="6">
    <location>
        <begin position="259"/>
        <end position="349"/>
    </location>
</feature>
<accession>A0A089RUH5</accession>
<name>A0A089RUH5_9LACO</name>
<feature type="domain" description="Hydroxymethylglutaryl-coenzyme A synthase C-terminal" evidence="6">
    <location>
        <begin position="180"/>
        <end position="244"/>
    </location>
</feature>
<dbReference type="InterPro" id="IPR013746">
    <property type="entry name" value="HMG_CoA_synt_C_dom"/>
</dbReference>
<evidence type="ECO:0000256" key="2">
    <source>
        <dbReference type="ARBA" id="ARBA00022679"/>
    </source>
</evidence>
<organism evidence="7 9">
    <name type="scientific">Ligilactobacillus salivarius</name>
    <dbReference type="NCBI Taxonomy" id="1624"/>
    <lineage>
        <taxon>Bacteria</taxon>
        <taxon>Bacillati</taxon>
        <taxon>Bacillota</taxon>
        <taxon>Bacilli</taxon>
        <taxon>Lactobacillales</taxon>
        <taxon>Lactobacillaceae</taxon>
        <taxon>Ligilactobacillus</taxon>
    </lineage>
</organism>
<keyword evidence="7" id="KW-0012">Acyltransferase</keyword>
<dbReference type="Proteomes" id="UP000195378">
    <property type="component" value="Chromosome"/>
</dbReference>
<dbReference type="PANTHER" id="PTHR43323:SF2">
    <property type="entry name" value="HYDROXYMETHYLGLUTARYL-COA SYNTHASE"/>
    <property type="match status" value="1"/>
</dbReference>
<reference evidence="7 9" key="1">
    <citation type="journal article" date="2014" name="BMC Genomics">
        <title>Unusual genome complexity in Lactobacillus salivarius JCM1046.</title>
        <authorList>
            <person name="Raftis E.J."/>
            <person name="Forde B.M."/>
            <person name="Claesson M.J."/>
            <person name="O'Toole P.W."/>
        </authorList>
    </citation>
    <scope>NUCLEOTIDE SEQUENCE [LARGE SCALE GENOMIC DNA]</scope>
    <source>
        <strain evidence="7 9">JCM1046</strain>
    </source>
</reference>
<evidence type="ECO:0000256" key="1">
    <source>
        <dbReference type="ARBA" id="ARBA00007061"/>
    </source>
</evidence>
<dbReference type="Pfam" id="PF08540">
    <property type="entry name" value="HMG_CoA_synt_C"/>
    <property type="match status" value="2"/>
</dbReference>
<dbReference type="Gene3D" id="3.40.47.10">
    <property type="match status" value="2"/>
</dbReference>